<organism evidence="1 2">
    <name type="scientific">Terfezia boudieri ATCC MYA-4762</name>
    <dbReference type="NCBI Taxonomy" id="1051890"/>
    <lineage>
        <taxon>Eukaryota</taxon>
        <taxon>Fungi</taxon>
        <taxon>Dikarya</taxon>
        <taxon>Ascomycota</taxon>
        <taxon>Pezizomycotina</taxon>
        <taxon>Pezizomycetes</taxon>
        <taxon>Pezizales</taxon>
        <taxon>Pezizaceae</taxon>
        <taxon>Terfezia</taxon>
    </lineage>
</organism>
<reference evidence="1 2" key="1">
    <citation type="journal article" date="2018" name="Nat. Ecol. Evol.">
        <title>Pezizomycetes genomes reveal the molecular basis of ectomycorrhizal truffle lifestyle.</title>
        <authorList>
            <person name="Murat C."/>
            <person name="Payen T."/>
            <person name="Noel B."/>
            <person name="Kuo A."/>
            <person name="Morin E."/>
            <person name="Chen J."/>
            <person name="Kohler A."/>
            <person name="Krizsan K."/>
            <person name="Balestrini R."/>
            <person name="Da Silva C."/>
            <person name="Montanini B."/>
            <person name="Hainaut M."/>
            <person name="Levati E."/>
            <person name="Barry K.W."/>
            <person name="Belfiori B."/>
            <person name="Cichocki N."/>
            <person name="Clum A."/>
            <person name="Dockter R.B."/>
            <person name="Fauchery L."/>
            <person name="Guy J."/>
            <person name="Iotti M."/>
            <person name="Le Tacon F."/>
            <person name="Lindquist E.A."/>
            <person name="Lipzen A."/>
            <person name="Malagnac F."/>
            <person name="Mello A."/>
            <person name="Molinier V."/>
            <person name="Miyauchi S."/>
            <person name="Poulain J."/>
            <person name="Riccioni C."/>
            <person name="Rubini A."/>
            <person name="Sitrit Y."/>
            <person name="Splivallo R."/>
            <person name="Traeger S."/>
            <person name="Wang M."/>
            <person name="Zifcakova L."/>
            <person name="Wipf D."/>
            <person name="Zambonelli A."/>
            <person name="Paolocci F."/>
            <person name="Nowrousian M."/>
            <person name="Ottonello S."/>
            <person name="Baldrian P."/>
            <person name="Spatafora J.W."/>
            <person name="Henrissat B."/>
            <person name="Nagy L.G."/>
            <person name="Aury J.M."/>
            <person name="Wincker P."/>
            <person name="Grigoriev I.V."/>
            <person name="Bonfante P."/>
            <person name="Martin F.M."/>
        </authorList>
    </citation>
    <scope>NUCLEOTIDE SEQUENCE [LARGE SCALE GENOMIC DNA]</scope>
    <source>
        <strain evidence="1 2">ATCC MYA-4762</strain>
    </source>
</reference>
<evidence type="ECO:0000313" key="1">
    <source>
        <dbReference type="EMBL" id="RPB28517.1"/>
    </source>
</evidence>
<protein>
    <submittedName>
        <fullName evidence="1">DUF1763-domain-containing protein</fullName>
    </submittedName>
</protein>
<keyword evidence="2" id="KW-1185">Reference proteome</keyword>
<dbReference type="Proteomes" id="UP000267821">
    <property type="component" value="Unassembled WGS sequence"/>
</dbReference>
<proteinExistence type="predicted"/>
<name>A0A3N4M0G5_9PEZI</name>
<dbReference type="InParanoid" id="A0A3N4M0G5"/>
<dbReference type="OrthoDB" id="4392610at2759"/>
<accession>A0A3N4M0G5</accession>
<dbReference type="AlphaFoldDB" id="A0A3N4M0G5"/>
<gene>
    <name evidence="1" type="ORF">L211DRAFT_818251</name>
</gene>
<dbReference type="EMBL" id="ML121529">
    <property type="protein sequence ID" value="RPB28517.1"/>
    <property type="molecule type" value="Genomic_DNA"/>
</dbReference>
<sequence>MPTGGPPLPSRLTILHTYRHLLRAGLIAIQYSVPARYAIRDKLRKSFRERPPISFNQTRIDNTLEFLRAAGERVGIEHQIVRNLCFVHYWQNNSRFRRFVSAQLGLTPATYQSYDETLRLLNQSAELDLV</sequence>
<evidence type="ECO:0000313" key="2">
    <source>
        <dbReference type="Proteomes" id="UP000267821"/>
    </source>
</evidence>
<dbReference type="STRING" id="1051890.A0A3N4M0G5"/>